<keyword evidence="5 11" id="KW-0067">ATP-binding</keyword>
<dbReference type="InterPro" id="IPR014016">
    <property type="entry name" value="UvrD-like_ATP-bd"/>
</dbReference>
<evidence type="ECO:0000256" key="6">
    <source>
        <dbReference type="ARBA" id="ARBA00023125"/>
    </source>
</evidence>
<dbReference type="InterPro" id="IPR014017">
    <property type="entry name" value="DNA_helicase_UvrD-like_C"/>
</dbReference>
<name>A0ABW2V219_9BACL</name>
<feature type="domain" description="UvrD-like helicase ATP-binding" evidence="12">
    <location>
        <begin position="15"/>
        <end position="306"/>
    </location>
</feature>
<sequence length="732" mass="84078">MTEDFFTRKQRQIGVSLNPVQKEAVLRTEGPLLLLATPGSGKTTTIMMRIGYLIEEKGVHPSRIKAVTFSKAAAADMKERFRRFFPEYPEGSVGFSTIHSLASQVMADYLRQRGIGYRVIERHADEPDAAYPALHKTQILREIHNSLTGESIAEDQLEALTTYISYVKNKRIPPDRWDETECDVKEAPSILREYEAFKKSGTDRLLVDYDDMLEIAYRALSEDRRLLAKYQRKYDYVLTDESQDTSLLQHEIIALLVQAHGNLCVVADDDQSIYGWRAAEPRYLLDFKQAYPDAVILKMEHNYRSTKHIVEAANAFIKRNRDRYDKNMTTGNPAGEPIRITSLPDYKHQARYVAERIMSAGRIGDSAVLYRNHHSSVALVDTFDRLGIPFYMKDGDHRFFSHWVVEDVLNFMRMAYTDRRPDLLERIYQKFNAYITREQMEALKRIRNNESVFDNLLRHVELRDYQPKLLEECKATFASLREMSPKQAIWTIRANLGYEKALEKRCERLGFRRDTLIGILNTLEDIADGLETLEAFASRLKRLQAVMREAKFRKGEEAVTLSTLHSAKGLEFDRVYMIDLIEGVIPSAEDIKKFENGNRAPMEEAVRLFYVGMTRAKRELELLTYRMKDGQKAEESRLVSHIRRIRDSLAGPGRPTAAASVEGPKPKPVKRIVAGADQLQKGVRVRCRGFGDGEILDADEEDIVLRLDTGIRRVPIRKCLEEGLLERIGPQA</sequence>
<dbReference type="GO" id="GO:0016787">
    <property type="term" value="F:hydrolase activity"/>
    <property type="evidence" value="ECO:0007669"/>
    <property type="project" value="UniProtKB-KW"/>
</dbReference>
<dbReference type="SUPFAM" id="SSF52540">
    <property type="entry name" value="P-loop containing nucleoside triphosphate hydrolases"/>
    <property type="match status" value="1"/>
</dbReference>
<evidence type="ECO:0000256" key="8">
    <source>
        <dbReference type="ARBA" id="ARBA00034617"/>
    </source>
</evidence>
<dbReference type="PANTHER" id="PTHR11070">
    <property type="entry name" value="UVRD / RECB / PCRA DNA HELICASE FAMILY MEMBER"/>
    <property type="match status" value="1"/>
</dbReference>
<protein>
    <recommendedName>
        <fullName evidence="9">DNA 3'-5' helicase</fullName>
        <ecNumber evidence="9">5.6.2.4</ecNumber>
    </recommendedName>
</protein>
<dbReference type="Pfam" id="PF00580">
    <property type="entry name" value="UvrD-helicase"/>
    <property type="match status" value="1"/>
</dbReference>
<keyword evidence="4 11" id="KW-0347">Helicase</keyword>
<dbReference type="Proteomes" id="UP001596528">
    <property type="component" value="Unassembled WGS sequence"/>
</dbReference>
<keyword evidence="15" id="KW-1185">Reference proteome</keyword>
<feature type="domain" description="UvrD-like helicase C-terminal" evidence="13">
    <location>
        <begin position="307"/>
        <end position="569"/>
    </location>
</feature>
<evidence type="ECO:0000313" key="15">
    <source>
        <dbReference type="Proteomes" id="UP001596528"/>
    </source>
</evidence>
<evidence type="ECO:0000259" key="12">
    <source>
        <dbReference type="PROSITE" id="PS51198"/>
    </source>
</evidence>
<comment type="caution">
    <text evidence="14">The sequence shown here is derived from an EMBL/GenBank/DDBJ whole genome shotgun (WGS) entry which is preliminary data.</text>
</comment>
<comment type="catalytic activity">
    <reaction evidence="10">
        <text>ATP + H2O = ADP + phosphate + H(+)</text>
        <dbReference type="Rhea" id="RHEA:13065"/>
        <dbReference type="ChEBI" id="CHEBI:15377"/>
        <dbReference type="ChEBI" id="CHEBI:15378"/>
        <dbReference type="ChEBI" id="CHEBI:30616"/>
        <dbReference type="ChEBI" id="CHEBI:43474"/>
        <dbReference type="ChEBI" id="CHEBI:456216"/>
        <dbReference type="EC" id="5.6.2.4"/>
    </reaction>
</comment>
<dbReference type="RefSeq" id="WP_138788374.1">
    <property type="nucleotide sequence ID" value="NZ_JBHTGQ010000014.1"/>
</dbReference>
<evidence type="ECO:0000256" key="10">
    <source>
        <dbReference type="ARBA" id="ARBA00048988"/>
    </source>
</evidence>
<accession>A0ABW2V219</accession>
<dbReference type="EC" id="5.6.2.4" evidence="9"/>
<keyword evidence="7" id="KW-0413">Isomerase</keyword>
<dbReference type="InterPro" id="IPR000212">
    <property type="entry name" value="DNA_helicase_UvrD/REP"/>
</dbReference>
<evidence type="ECO:0000256" key="5">
    <source>
        <dbReference type="ARBA" id="ARBA00022840"/>
    </source>
</evidence>
<dbReference type="InterPro" id="IPR027417">
    <property type="entry name" value="P-loop_NTPase"/>
</dbReference>
<dbReference type="GO" id="GO:0004386">
    <property type="term" value="F:helicase activity"/>
    <property type="evidence" value="ECO:0007669"/>
    <property type="project" value="UniProtKB-KW"/>
</dbReference>
<evidence type="ECO:0000256" key="4">
    <source>
        <dbReference type="ARBA" id="ARBA00022806"/>
    </source>
</evidence>
<evidence type="ECO:0000256" key="2">
    <source>
        <dbReference type="ARBA" id="ARBA00022741"/>
    </source>
</evidence>
<keyword evidence="6" id="KW-0238">DNA-binding</keyword>
<dbReference type="InterPro" id="IPR013986">
    <property type="entry name" value="DExx_box_DNA_helicase_dom_sf"/>
</dbReference>
<evidence type="ECO:0000256" key="11">
    <source>
        <dbReference type="PROSITE-ProRule" id="PRU00560"/>
    </source>
</evidence>
<dbReference type="Gene3D" id="1.10.10.160">
    <property type="match status" value="1"/>
</dbReference>
<evidence type="ECO:0000256" key="1">
    <source>
        <dbReference type="ARBA" id="ARBA00009922"/>
    </source>
</evidence>
<dbReference type="PANTHER" id="PTHR11070:SF2">
    <property type="entry name" value="ATP-DEPENDENT DNA HELICASE SRS2"/>
    <property type="match status" value="1"/>
</dbReference>
<evidence type="ECO:0000313" key="14">
    <source>
        <dbReference type="EMBL" id="MFC7749573.1"/>
    </source>
</evidence>
<evidence type="ECO:0000256" key="3">
    <source>
        <dbReference type="ARBA" id="ARBA00022801"/>
    </source>
</evidence>
<dbReference type="PROSITE" id="PS51217">
    <property type="entry name" value="UVRD_HELICASE_CTER"/>
    <property type="match status" value="1"/>
</dbReference>
<organism evidence="14 15">
    <name type="scientific">Paenibacillus thermoaerophilus</name>
    <dbReference type="NCBI Taxonomy" id="1215385"/>
    <lineage>
        <taxon>Bacteria</taxon>
        <taxon>Bacillati</taxon>
        <taxon>Bacillota</taxon>
        <taxon>Bacilli</taxon>
        <taxon>Bacillales</taxon>
        <taxon>Paenibacillaceae</taxon>
        <taxon>Paenibacillus</taxon>
    </lineage>
</organism>
<dbReference type="Pfam" id="PF13361">
    <property type="entry name" value="UvrD_C"/>
    <property type="match status" value="1"/>
</dbReference>
<dbReference type="EMBL" id="JBHTGQ010000014">
    <property type="protein sequence ID" value="MFC7749573.1"/>
    <property type="molecule type" value="Genomic_DNA"/>
</dbReference>
<evidence type="ECO:0000259" key="13">
    <source>
        <dbReference type="PROSITE" id="PS51217"/>
    </source>
</evidence>
<keyword evidence="3 11" id="KW-0378">Hydrolase</keyword>
<dbReference type="PROSITE" id="PS51198">
    <property type="entry name" value="UVRD_HELICASE_ATP_BIND"/>
    <property type="match status" value="1"/>
</dbReference>
<reference evidence="15" key="1">
    <citation type="journal article" date="2019" name="Int. J. Syst. Evol. Microbiol.">
        <title>The Global Catalogue of Microorganisms (GCM) 10K type strain sequencing project: providing services to taxonomists for standard genome sequencing and annotation.</title>
        <authorList>
            <consortium name="The Broad Institute Genomics Platform"/>
            <consortium name="The Broad Institute Genome Sequencing Center for Infectious Disease"/>
            <person name="Wu L."/>
            <person name="Ma J."/>
        </authorList>
    </citation>
    <scope>NUCLEOTIDE SEQUENCE [LARGE SCALE GENOMIC DNA]</scope>
    <source>
        <strain evidence="15">JCM 18657</strain>
    </source>
</reference>
<evidence type="ECO:0000256" key="9">
    <source>
        <dbReference type="ARBA" id="ARBA00034808"/>
    </source>
</evidence>
<comment type="similarity">
    <text evidence="1">Belongs to the helicase family. UvrD subfamily.</text>
</comment>
<feature type="binding site" evidence="11">
    <location>
        <begin position="36"/>
        <end position="43"/>
    </location>
    <ligand>
        <name>ATP</name>
        <dbReference type="ChEBI" id="CHEBI:30616"/>
    </ligand>
</feature>
<dbReference type="CDD" id="cd17932">
    <property type="entry name" value="DEXQc_UvrD"/>
    <property type="match status" value="1"/>
</dbReference>
<gene>
    <name evidence="14" type="ORF">ACFQWB_06400</name>
</gene>
<comment type="catalytic activity">
    <reaction evidence="8">
        <text>Couples ATP hydrolysis with the unwinding of duplex DNA by translocating in the 3'-5' direction.</text>
        <dbReference type="EC" id="5.6.2.4"/>
    </reaction>
</comment>
<evidence type="ECO:0000256" key="7">
    <source>
        <dbReference type="ARBA" id="ARBA00023235"/>
    </source>
</evidence>
<keyword evidence="2 11" id="KW-0547">Nucleotide-binding</keyword>
<proteinExistence type="inferred from homology"/>
<dbReference type="Gene3D" id="3.40.50.300">
    <property type="entry name" value="P-loop containing nucleotide triphosphate hydrolases"/>
    <property type="match status" value="2"/>
</dbReference>
<dbReference type="Gene3D" id="1.10.486.10">
    <property type="entry name" value="PCRA, domain 4"/>
    <property type="match status" value="1"/>
</dbReference>